<feature type="compositionally biased region" description="Pro residues" evidence="6">
    <location>
        <begin position="374"/>
        <end position="393"/>
    </location>
</feature>
<evidence type="ECO:0000313" key="9">
    <source>
        <dbReference type="Ensembl" id="ENSSFAP00005042934.1"/>
    </source>
</evidence>
<reference evidence="9" key="2">
    <citation type="submission" date="2025-09" db="UniProtKB">
        <authorList>
            <consortium name="Ensembl"/>
        </authorList>
    </citation>
    <scope>IDENTIFICATION</scope>
</reference>
<keyword evidence="7" id="KW-0472">Membrane</keyword>
<accession>A0A672IPB4</accession>
<keyword evidence="10" id="KW-1185">Reference proteome</keyword>
<evidence type="ECO:0000256" key="1">
    <source>
        <dbReference type="ARBA" id="ARBA00022723"/>
    </source>
</evidence>
<dbReference type="Pfam" id="PF13639">
    <property type="entry name" value="zf-RING_2"/>
    <property type="match status" value="1"/>
</dbReference>
<dbReference type="AlphaFoldDB" id="A0A672IPB4"/>
<dbReference type="InParanoid" id="A0A672IPB4"/>
<dbReference type="Pfam" id="PF24905">
    <property type="entry name" value="TTC3_9th"/>
    <property type="match status" value="1"/>
</dbReference>
<keyword evidence="7" id="KW-0812">Transmembrane</keyword>
<feature type="transmembrane region" description="Helical" evidence="7">
    <location>
        <begin position="33"/>
        <end position="53"/>
    </location>
</feature>
<feature type="coiled-coil region" evidence="5">
    <location>
        <begin position="173"/>
        <end position="232"/>
    </location>
</feature>
<dbReference type="Ensembl" id="ENSSFAT00005044480.1">
    <property type="protein sequence ID" value="ENSSFAP00005042934.1"/>
    <property type="gene ID" value="ENSSFAG00005021283.1"/>
</dbReference>
<feature type="region of interest" description="Disordered" evidence="6">
    <location>
        <begin position="124"/>
        <end position="149"/>
    </location>
</feature>
<evidence type="ECO:0000256" key="3">
    <source>
        <dbReference type="ARBA" id="ARBA00022833"/>
    </source>
</evidence>
<keyword evidence="2 4" id="KW-0863">Zinc-finger</keyword>
<evidence type="ECO:0000256" key="6">
    <source>
        <dbReference type="SAM" id="MobiDB-lite"/>
    </source>
</evidence>
<keyword evidence="3" id="KW-0862">Zinc</keyword>
<dbReference type="GO" id="GO:0004842">
    <property type="term" value="F:ubiquitin-protein transferase activity"/>
    <property type="evidence" value="ECO:0007669"/>
    <property type="project" value="TreeGrafter"/>
</dbReference>
<keyword evidence="5" id="KW-0175">Coiled coil</keyword>
<dbReference type="PROSITE" id="PS50089">
    <property type="entry name" value="ZF_RING_2"/>
    <property type="match status" value="1"/>
</dbReference>
<evidence type="ECO:0000256" key="2">
    <source>
        <dbReference type="ARBA" id="ARBA00022771"/>
    </source>
</evidence>
<evidence type="ECO:0000313" key="10">
    <source>
        <dbReference type="Proteomes" id="UP000472267"/>
    </source>
</evidence>
<feature type="domain" description="RING-type" evidence="8">
    <location>
        <begin position="497"/>
        <end position="538"/>
    </location>
</feature>
<reference evidence="9" key="1">
    <citation type="submission" date="2025-08" db="UniProtKB">
        <authorList>
            <consortium name="Ensembl"/>
        </authorList>
    </citation>
    <scope>IDENTIFICATION</scope>
</reference>
<feature type="compositionally biased region" description="Pro residues" evidence="6">
    <location>
        <begin position="407"/>
        <end position="421"/>
    </location>
</feature>
<evidence type="ECO:0000259" key="8">
    <source>
        <dbReference type="PROSITE" id="PS50089"/>
    </source>
</evidence>
<feature type="region of interest" description="Disordered" evidence="6">
    <location>
        <begin position="374"/>
        <end position="425"/>
    </location>
</feature>
<dbReference type="Gene3D" id="3.30.40.10">
    <property type="entry name" value="Zinc/RING finger domain, C3HC4 (zinc finger)"/>
    <property type="match status" value="1"/>
</dbReference>
<dbReference type="FunCoup" id="A0A672IPB4">
    <property type="interactions" value="685"/>
</dbReference>
<dbReference type="InterPro" id="IPR013083">
    <property type="entry name" value="Znf_RING/FYVE/PHD"/>
</dbReference>
<dbReference type="InterPro" id="IPR001841">
    <property type="entry name" value="Znf_RING"/>
</dbReference>
<dbReference type="InterPro" id="IPR056870">
    <property type="entry name" value="TTC3/DZIP3/RBM44-like_helical"/>
</dbReference>
<keyword evidence="7" id="KW-1133">Transmembrane helix</keyword>
<dbReference type="PANTHER" id="PTHR15727">
    <property type="entry name" value="RING FINGER PROTEIN 214"/>
    <property type="match status" value="1"/>
</dbReference>
<protein>
    <recommendedName>
        <fullName evidence="8">RING-type domain-containing protein</fullName>
    </recommendedName>
</protein>
<dbReference type="OMA" id="XEILKAI"/>
<evidence type="ECO:0000256" key="4">
    <source>
        <dbReference type="PROSITE-ProRule" id="PRU00175"/>
    </source>
</evidence>
<evidence type="ECO:0000256" key="7">
    <source>
        <dbReference type="SAM" id="Phobius"/>
    </source>
</evidence>
<dbReference type="Proteomes" id="UP000472267">
    <property type="component" value="Unassembled WGS sequence"/>
</dbReference>
<proteinExistence type="predicted"/>
<sequence>MCRIPGSSSTSPSFCLHFKTSSLIEIEKCFESISLFVFFFLFFFLLISISGYMSTRPRFLMTPGLHPSAGLLSDLNHNVQAVQTDIQTAELAVNTEAGWESDVAAMFDQGSSLKERFEQLAKREEEEEAEHEKLRQQLQKKKEDATRQHQVWDTHTPLIRLSCRLPVRLAKELQDMEQKLTALGEEQGEEQRRWGSELEELRREMDRVRREVREAQRQAQRDEIAAVEKQREVAIQYLNTLRQEFPQQFPQERLTWEKNQSLVRRSQAELQSRFQDVLQQLQQGRDLDSLPRVSVPALPQVPMVTLRSPLRSRETGEDGCGSPPVLHSVACSPQSSCPRLTRPPAGFLPQRLPHFCPQRLPHLHPNLQYRGPYHPPPFLPPHPAHPFPPPPHFRPLVRAPVRSASPSPSPPPPAAPAPAPSAPAGKLDKVLEKLGARFPQCTRAQLTSLLQQVKSSRGTLAGMSMEEVVEQVGFKLAQGERSAPGPSPSPQHARKLCLMCQNHVEPESRHPLACSHTIHRDCIQVWLQSSRNNSCPFCPSK</sequence>
<name>A0A672IPB4_SALFA</name>
<dbReference type="PANTHER" id="PTHR15727:SF3">
    <property type="entry name" value="RING FINGER PROTEIN 214"/>
    <property type="match status" value="1"/>
</dbReference>
<dbReference type="GO" id="GO:0008270">
    <property type="term" value="F:zinc ion binding"/>
    <property type="evidence" value="ECO:0007669"/>
    <property type="project" value="UniProtKB-KW"/>
</dbReference>
<dbReference type="SUPFAM" id="SSF57850">
    <property type="entry name" value="RING/U-box"/>
    <property type="match status" value="1"/>
</dbReference>
<organism evidence="9 10">
    <name type="scientific">Salarias fasciatus</name>
    <name type="common">Jewelled blenny</name>
    <name type="synonym">Blennius fasciatus</name>
    <dbReference type="NCBI Taxonomy" id="181472"/>
    <lineage>
        <taxon>Eukaryota</taxon>
        <taxon>Metazoa</taxon>
        <taxon>Chordata</taxon>
        <taxon>Craniata</taxon>
        <taxon>Vertebrata</taxon>
        <taxon>Euteleostomi</taxon>
        <taxon>Actinopterygii</taxon>
        <taxon>Neopterygii</taxon>
        <taxon>Teleostei</taxon>
        <taxon>Neoteleostei</taxon>
        <taxon>Acanthomorphata</taxon>
        <taxon>Ovalentaria</taxon>
        <taxon>Blenniimorphae</taxon>
        <taxon>Blenniiformes</taxon>
        <taxon>Blennioidei</taxon>
        <taxon>Blenniidae</taxon>
        <taxon>Salariinae</taxon>
        <taxon>Salarias</taxon>
    </lineage>
</organism>
<keyword evidence="1" id="KW-0479">Metal-binding</keyword>
<evidence type="ECO:0000256" key="5">
    <source>
        <dbReference type="SAM" id="Coils"/>
    </source>
</evidence>